<reference evidence="2 3" key="1">
    <citation type="submission" date="2022-09" db="EMBL/GenBank/DDBJ databases">
        <authorList>
            <person name="Palmer J.M."/>
        </authorList>
    </citation>
    <scope>NUCLEOTIDE SEQUENCE [LARGE SCALE GENOMIC DNA]</scope>
    <source>
        <strain evidence="2 3">DSM 7382</strain>
    </source>
</reference>
<evidence type="ECO:0000313" key="2">
    <source>
        <dbReference type="EMBL" id="KAK7696624.1"/>
    </source>
</evidence>
<comment type="caution">
    <text evidence="2">The sequence shown here is derived from an EMBL/GenBank/DDBJ whole genome shotgun (WGS) entry which is preliminary data.</text>
</comment>
<feature type="region of interest" description="Disordered" evidence="1">
    <location>
        <begin position="79"/>
        <end position="108"/>
    </location>
</feature>
<dbReference type="AlphaFoldDB" id="A0AAW0H0X8"/>
<keyword evidence="3" id="KW-1185">Reference proteome</keyword>
<organism evidence="2 3">
    <name type="scientific">Cerrena zonata</name>
    <dbReference type="NCBI Taxonomy" id="2478898"/>
    <lineage>
        <taxon>Eukaryota</taxon>
        <taxon>Fungi</taxon>
        <taxon>Dikarya</taxon>
        <taxon>Basidiomycota</taxon>
        <taxon>Agaricomycotina</taxon>
        <taxon>Agaricomycetes</taxon>
        <taxon>Polyporales</taxon>
        <taxon>Cerrenaceae</taxon>
        <taxon>Cerrena</taxon>
    </lineage>
</organism>
<gene>
    <name evidence="2" type="ORF">QCA50_001282</name>
</gene>
<evidence type="ECO:0000313" key="3">
    <source>
        <dbReference type="Proteomes" id="UP001385951"/>
    </source>
</evidence>
<accession>A0AAW0H0X8</accession>
<dbReference type="EMBL" id="JASBNA010000001">
    <property type="protein sequence ID" value="KAK7696624.1"/>
    <property type="molecule type" value="Genomic_DNA"/>
</dbReference>
<evidence type="ECO:0000256" key="1">
    <source>
        <dbReference type="SAM" id="MobiDB-lite"/>
    </source>
</evidence>
<feature type="compositionally biased region" description="Polar residues" evidence="1">
    <location>
        <begin position="79"/>
        <end position="88"/>
    </location>
</feature>
<name>A0AAW0H0X8_9APHY</name>
<proteinExistence type="predicted"/>
<protein>
    <submittedName>
        <fullName evidence="2">Uncharacterized protein</fullName>
    </submittedName>
</protein>
<dbReference type="Proteomes" id="UP001385951">
    <property type="component" value="Unassembled WGS sequence"/>
</dbReference>
<sequence>MSVGDILPRNSYGNTDITAGLVSLSERQRPNLVRRDTDHILSYYHSEHAGRDIYDVKAVEDYLSMEPHAMTLLHAQIPPQNTRPSLKSSPARWLNSIYPHQEYNNSRP</sequence>